<organism evidence="2 3">
    <name type="scientific">Nonomuraea maheshkhaliensis</name>
    <dbReference type="NCBI Taxonomy" id="419590"/>
    <lineage>
        <taxon>Bacteria</taxon>
        <taxon>Bacillati</taxon>
        <taxon>Actinomycetota</taxon>
        <taxon>Actinomycetes</taxon>
        <taxon>Streptosporangiales</taxon>
        <taxon>Streptosporangiaceae</taxon>
        <taxon>Nonomuraea</taxon>
    </lineage>
</organism>
<protein>
    <submittedName>
        <fullName evidence="2">Uncharacterized protein</fullName>
    </submittedName>
</protein>
<dbReference type="RefSeq" id="WP_346103878.1">
    <property type="nucleotide sequence ID" value="NZ_BAAAMU010000013.1"/>
</dbReference>
<gene>
    <name evidence="2" type="ORF">GCM10009733_022990</name>
</gene>
<sequence>MFALIHRTRDQRPRAVPSGRAGRLGRRLAAAGAGLALALSVATLPAAAVTEMHVGLSIETFPGPSHDNNTYAVNIDVWLPSNRYDGQGYINNGARVELRVMGRDTWFDNLQMGPYTYRRGPLYADDNGIHLRVRLPATHDQLNEDWGSLDTAGDEIFVRARWVDGAGDTITSESNQVNGVF</sequence>
<accession>A0ABN2F132</accession>
<feature type="region of interest" description="Disordered" evidence="1">
    <location>
        <begin position="1"/>
        <end position="20"/>
    </location>
</feature>
<reference evidence="2 3" key="1">
    <citation type="journal article" date="2019" name="Int. J. Syst. Evol. Microbiol.">
        <title>The Global Catalogue of Microorganisms (GCM) 10K type strain sequencing project: providing services to taxonomists for standard genome sequencing and annotation.</title>
        <authorList>
            <consortium name="The Broad Institute Genomics Platform"/>
            <consortium name="The Broad Institute Genome Sequencing Center for Infectious Disease"/>
            <person name="Wu L."/>
            <person name="Ma J."/>
        </authorList>
    </citation>
    <scope>NUCLEOTIDE SEQUENCE [LARGE SCALE GENOMIC DNA]</scope>
    <source>
        <strain evidence="2 3">JCM 13929</strain>
    </source>
</reference>
<name>A0ABN2F132_9ACTN</name>
<evidence type="ECO:0000313" key="2">
    <source>
        <dbReference type="EMBL" id="GAA1625722.1"/>
    </source>
</evidence>
<dbReference type="EMBL" id="BAAAMU010000013">
    <property type="protein sequence ID" value="GAA1625722.1"/>
    <property type="molecule type" value="Genomic_DNA"/>
</dbReference>
<comment type="caution">
    <text evidence="2">The sequence shown here is derived from an EMBL/GenBank/DDBJ whole genome shotgun (WGS) entry which is preliminary data.</text>
</comment>
<evidence type="ECO:0000313" key="3">
    <source>
        <dbReference type="Proteomes" id="UP001500064"/>
    </source>
</evidence>
<evidence type="ECO:0000256" key="1">
    <source>
        <dbReference type="SAM" id="MobiDB-lite"/>
    </source>
</evidence>
<dbReference type="Proteomes" id="UP001500064">
    <property type="component" value="Unassembled WGS sequence"/>
</dbReference>
<proteinExistence type="predicted"/>
<keyword evidence="3" id="KW-1185">Reference proteome</keyword>